<proteinExistence type="predicted"/>
<comment type="caution">
    <text evidence="2">The sequence shown here is derived from an EMBL/GenBank/DDBJ whole genome shotgun (WGS) entry which is preliminary data.</text>
</comment>
<evidence type="ECO:0000256" key="1">
    <source>
        <dbReference type="SAM" id="Phobius"/>
    </source>
</evidence>
<feature type="transmembrane region" description="Helical" evidence="1">
    <location>
        <begin position="9"/>
        <end position="30"/>
    </location>
</feature>
<name>A0A7X8SJM1_9BACT</name>
<evidence type="ECO:0000313" key="3">
    <source>
        <dbReference type="Proteomes" id="UP000585050"/>
    </source>
</evidence>
<evidence type="ECO:0000313" key="2">
    <source>
        <dbReference type="EMBL" id="NLR91470.1"/>
    </source>
</evidence>
<dbReference type="AlphaFoldDB" id="A0A7X8SJM1"/>
<dbReference type="Pfam" id="PF14248">
    <property type="entry name" value="DUF4345"/>
    <property type="match status" value="1"/>
</dbReference>
<dbReference type="InterPro" id="IPR025597">
    <property type="entry name" value="DUF4345"/>
</dbReference>
<reference evidence="2 3" key="1">
    <citation type="submission" date="2020-04" db="EMBL/GenBank/DDBJ databases">
        <title>Flammeovirga sp. SR4, a novel species isolated from seawater.</title>
        <authorList>
            <person name="Wang X."/>
        </authorList>
    </citation>
    <scope>NUCLEOTIDE SEQUENCE [LARGE SCALE GENOMIC DNA]</scope>
    <source>
        <strain evidence="2 3">SR4</strain>
    </source>
</reference>
<dbReference type="RefSeq" id="WP_168882190.1">
    <property type="nucleotide sequence ID" value="NZ_JABAIL010000003.1"/>
</dbReference>
<keyword evidence="3" id="KW-1185">Reference proteome</keyword>
<feature type="transmembrane region" description="Helical" evidence="1">
    <location>
        <begin position="76"/>
        <end position="94"/>
    </location>
</feature>
<keyword evidence="1" id="KW-1133">Transmembrane helix</keyword>
<dbReference type="EMBL" id="JABAIL010000003">
    <property type="protein sequence ID" value="NLR91470.1"/>
    <property type="molecule type" value="Genomic_DNA"/>
</dbReference>
<dbReference type="Proteomes" id="UP000585050">
    <property type="component" value="Unassembled WGS sequence"/>
</dbReference>
<sequence length="135" mass="14330">MKNSKTLKVYLLLSGILLSIIGALTSFNPIEIKANEGIILAGNPSALNDVRSFGMLLIATAFFSSIGVFKESIRKPAIISVFTLFLSLGLGRVLSIALDGFPSDGIVKATVLELVLGIIGVTLFSVYKNKSTSTH</sequence>
<gene>
    <name evidence="2" type="ORF">HGP29_09650</name>
</gene>
<keyword evidence="1" id="KW-0812">Transmembrane</keyword>
<protein>
    <submittedName>
        <fullName evidence="2">DUF4345 domain-containing protein</fullName>
    </submittedName>
</protein>
<accession>A0A7X8SJM1</accession>
<keyword evidence="1" id="KW-0472">Membrane</keyword>
<feature type="transmembrane region" description="Helical" evidence="1">
    <location>
        <begin position="50"/>
        <end position="69"/>
    </location>
</feature>
<organism evidence="2 3">
    <name type="scientific">Flammeovirga agarivorans</name>
    <dbReference type="NCBI Taxonomy" id="2726742"/>
    <lineage>
        <taxon>Bacteria</taxon>
        <taxon>Pseudomonadati</taxon>
        <taxon>Bacteroidota</taxon>
        <taxon>Cytophagia</taxon>
        <taxon>Cytophagales</taxon>
        <taxon>Flammeovirgaceae</taxon>
        <taxon>Flammeovirga</taxon>
    </lineage>
</organism>
<feature type="transmembrane region" description="Helical" evidence="1">
    <location>
        <begin position="106"/>
        <end position="127"/>
    </location>
</feature>